<dbReference type="AlphaFoldDB" id="A0A0S2M0C3"/>
<reference evidence="1 2" key="2">
    <citation type="journal article" date="2016" name="J. Biotechnol.">
        <title>Complete genome sequence of Arthrobacter alpinus ERGS4:06, a yellow pigmented bacterium tolerant to cold and radiations isolated from Sikkim Himalaya.</title>
        <authorList>
            <person name="Kumar R."/>
            <person name="Singh D."/>
            <person name="Swarnkar M.K."/>
            <person name="Singh A.K."/>
            <person name="Kumar S."/>
        </authorList>
    </citation>
    <scope>NUCLEOTIDE SEQUENCE [LARGE SCALE GENOMIC DNA]</scope>
    <source>
        <strain evidence="1 2">ERGS4:06</strain>
    </source>
</reference>
<dbReference type="EMBL" id="CP013200">
    <property type="protein sequence ID" value="ALO67086.1"/>
    <property type="molecule type" value="Genomic_DNA"/>
</dbReference>
<accession>A0A0S2M0C3</accession>
<reference evidence="2" key="1">
    <citation type="submission" date="2015-11" db="EMBL/GenBank/DDBJ databases">
        <authorList>
            <person name="Kumar R."/>
            <person name="Singh D."/>
            <person name="Swarnkar M.K."/>
            <person name="Singh A.K."/>
            <person name="Kumar S."/>
        </authorList>
    </citation>
    <scope>NUCLEOTIDE SEQUENCE [LARGE SCALE GENOMIC DNA]</scope>
    <source>
        <strain evidence="2">ERGS4:06</strain>
    </source>
</reference>
<gene>
    <name evidence="1" type="ORF">AS189_11975</name>
</gene>
<dbReference type="Proteomes" id="UP000059574">
    <property type="component" value="Chromosome"/>
</dbReference>
<sequence>MWAPGDLVVASTEGVDVRFAGVEITAEIPEHIERAPGERGIRVHLACVTSPATMELHVNYMKALEAWGEQRKMHGSDKVGRPPVMPGDVVLSVVKANITDNHDTEYLLVAGRVAGTGSEWDGSWVFVPEPPAGVKHLTIEFTLNGELTGKSCRVQLD</sequence>
<evidence type="ECO:0000313" key="1">
    <source>
        <dbReference type="EMBL" id="ALO67086.1"/>
    </source>
</evidence>
<name>A0A0S2M0C3_9MICC</name>
<proteinExistence type="predicted"/>
<organism evidence="1 2">
    <name type="scientific">Arthrobacter alpinus</name>
    <dbReference type="NCBI Taxonomy" id="656366"/>
    <lineage>
        <taxon>Bacteria</taxon>
        <taxon>Bacillati</taxon>
        <taxon>Actinomycetota</taxon>
        <taxon>Actinomycetes</taxon>
        <taxon>Micrococcales</taxon>
        <taxon>Micrococcaceae</taxon>
        <taxon>Arthrobacter</taxon>
    </lineage>
</organism>
<evidence type="ECO:0000313" key="2">
    <source>
        <dbReference type="Proteomes" id="UP000059574"/>
    </source>
</evidence>
<protein>
    <submittedName>
        <fullName evidence="1">Uncharacterized protein</fullName>
    </submittedName>
</protein>